<proteinExistence type="predicted"/>
<dbReference type="RefSeq" id="WP_140915261.1">
    <property type="nucleotide sequence ID" value="NZ_BQHG01000005.1"/>
</dbReference>
<accession>A0ABT5RIT5</accession>
<dbReference type="Proteomes" id="UP001150614">
    <property type="component" value="Unassembled WGS sequence"/>
</dbReference>
<evidence type="ECO:0008006" key="3">
    <source>
        <dbReference type="Google" id="ProtNLM"/>
    </source>
</evidence>
<evidence type="ECO:0000313" key="1">
    <source>
        <dbReference type="EMBL" id="MDD1945327.1"/>
    </source>
</evidence>
<protein>
    <recommendedName>
        <fullName evidence="3">Integrase</fullName>
    </recommendedName>
</protein>
<organism evidence="1 2">
    <name type="scientific">Pseudomonas carnis</name>
    <dbReference type="NCBI Taxonomy" id="2487355"/>
    <lineage>
        <taxon>Bacteria</taxon>
        <taxon>Pseudomonadati</taxon>
        <taxon>Pseudomonadota</taxon>
        <taxon>Gammaproteobacteria</taxon>
        <taxon>Pseudomonadales</taxon>
        <taxon>Pseudomonadaceae</taxon>
        <taxon>Pseudomonas</taxon>
    </lineage>
</organism>
<keyword evidence="2" id="KW-1185">Reference proteome</keyword>
<evidence type="ECO:0000313" key="2">
    <source>
        <dbReference type="Proteomes" id="UP001150614"/>
    </source>
</evidence>
<reference evidence="1" key="1">
    <citation type="submission" date="2022-07" db="EMBL/GenBank/DDBJ databases">
        <title>Draft genome of Pseudomonas carnis strain LP isolated from cheese.</title>
        <authorList>
            <person name="Wolfe B.E."/>
        </authorList>
    </citation>
    <scope>NUCLEOTIDE SEQUENCE</scope>
    <source>
        <strain evidence="1">LP</strain>
    </source>
</reference>
<comment type="caution">
    <text evidence="1">The sequence shown here is derived from an EMBL/GenBank/DDBJ whole genome shotgun (WGS) entry which is preliminary data.</text>
</comment>
<dbReference type="EMBL" id="JANCLL010000018">
    <property type="protein sequence ID" value="MDD1945327.1"/>
    <property type="molecule type" value="Genomic_DNA"/>
</dbReference>
<gene>
    <name evidence="1" type="ORF">NMG11_15980</name>
</gene>
<sequence>MELIPRPCFGTLQEFAFLNPETLDGELPIVMDFLNRCPVGSLPIKSYILVKQFLARHAEPTRYANYRACVERLLLWSILEAKKPLTDLNEDDVQEFMGFCATPPDSWVANNSCRRFTPAKQRSAVRFNPNWCPFCFNKPAGNEERMAYIAGRSGLAMQMSVVASFFLELHCDDLVTINPAQRLHAAGFYAPNHAVHTGANIFNDEELAALMLTLRDMADEDIKHERTLLMIATVYYLRLQPSEIDSLGADLTISALGLTGDGTYDLVEDKFPGRWAWKIHPEFLTNYVNRYRERLGRQFIPSERDQTLLLGKIRGKGSICSGHARLTFRTVCKTVIERLTSSGCVVAPNSALRTASLLWLRETSLHHATRTMGMDEVIRLVRNSGAETAFQRYFAWRD</sequence>
<name>A0ABT5RIT5_9PSED</name>